<comment type="subcellular location">
    <subcellularLocation>
        <location evidence="2">Cytoplasm</location>
    </subcellularLocation>
    <subcellularLocation>
        <location evidence="1">Nucleus</location>
    </subcellularLocation>
</comment>
<reference evidence="15 16" key="1">
    <citation type="submission" date="2024-01" db="EMBL/GenBank/DDBJ databases">
        <title>A telomere-to-telomere, gap-free genome of sweet tea (Lithocarpus litseifolius).</title>
        <authorList>
            <person name="Zhou J."/>
        </authorList>
    </citation>
    <scope>NUCLEOTIDE SEQUENCE [LARGE SCALE GENOMIC DNA]</scope>
    <source>
        <strain evidence="15">Zhou-2022a</strain>
        <tissue evidence="15">Leaf</tissue>
    </source>
</reference>
<keyword evidence="16" id="KW-1185">Reference proteome</keyword>
<feature type="region of interest" description="Disordered" evidence="13">
    <location>
        <begin position="613"/>
        <end position="644"/>
    </location>
</feature>
<sequence length="679" mass="75434">MADMEEKKVQEEEEAEYESDSEAALQWAARRREASDEDESEKEGKERFLAVRIDGEDGSDGLDGAPEYYDQESYGDEVGEEMEEVEVGEREAQGSVGDEDEDEDRVSEVVVLNQEREEVLDVPRVGKFYMHDDRFGGKRRGHHWYSKSTPGRVDLWKPQDEQQWKHDKFEQMTLPETRVKELPASWIPKGHHQGHIKDQGKGRGYIRANQSRPHDNFVNQDDSLRIVRGRGPVRYRPDLWRNYVGIVGGRGAISPKPLMKSSDVVPPTKYERSGKFRGSTSATNSARMLSHPSNIQSDSLASKNLISASSLGSASPLFTIVSSSSHEESLKQKINAQHGRTNTHHPTFVPQYDTKCSNTFLQGKTLADSFDWDKLSIEDSSQTVAENYLNNLHLQSPTACAKYMVESPQLKGQRSSFSLSKKNSHQSNPSSNQVNRDYLRAQPLVVQQRSTESTVQSPVQLYTQQLHSGNRSQQSTESWSPYLSKPVMLGSLPKSSKTKVALVGKESSAVQASKRGSFQYDGTIAHHNNAASPSLLPGLQFGGLHHGGLADPAVCMAFPGYVGQSQVGFGNSEITWLPVLTGSAGTIGAAYHSPHVTLDDGYVAHFPGQSSSVGVSRNIAGTNKRSEGNRHPDRSDPPRSSRSPSIFNSGCYKLRFIFNYFSSTRNAYTMMQLIESNHC</sequence>
<dbReference type="InterPro" id="IPR018545">
    <property type="entry name" value="Btz_dom"/>
</dbReference>
<feature type="region of interest" description="Disordered" evidence="13">
    <location>
        <begin position="258"/>
        <end position="294"/>
    </location>
</feature>
<gene>
    <name evidence="15" type="ORF">SO802_000987</name>
</gene>
<evidence type="ECO:0000256" key="1">
    <source>
        <dbReference type="ARBA" id="ARBA00004123"/>
    </source>
</evidence>
<dbReference type="GO" id="GO:0003729">
    <property type="term" value="F:mRNA binding"/>
    <property type="evidence" value="ECO:0007669"/>
    <property type="project" value="InterPro"/>
</dbReference>
<feature type="compositionally biased region" description="Basic and acidic residues" evidence="13">
    <location>
        <begin position="624"/>
        <end position="639"/>
    </location>
</feature>
<dbReference type="PANTHER" id="PTHR46837:SF5">
    <property type="entry name" value="PROTEIN MLN51 HOMOLOG"/>
    <property type="match status" value="1"/>
</dbReference>
<organism evidence="15 16">
    <name type="scientific">Lithocarpus litseifolius</name>
    <dbReference type="NCBI Taxonomy" id="425828"/>
    <lineage>
        <taxon>Eukaryota</taxon>
        <taxon>Viridiplantae</taxon>
        <taxon>Streptophyta</taxon>
        <taxon>Embryophyta</taxon>
        <taxon>Tracheophyta</taxon>
        <taxon>Spermatophyta</taxon>
        <taxon>Magnoliopsida</taxon>
        <taxon>eudicotyledons</taxon>
        <taxon>Gunneridae</taxon>
        <taxon>Pentapetalae</taxon>
        <taxon>rosids</taxon>
        <taxon>fabids</taxon>
        <taxon>Fagales</taxon>
        <taxon>Fagaceae</taxon>
        <taxon>Lithocarpus</taxon>
    </lineage>
</organism>
<comment type="caution">
    <text evidence="15">The sequence shown here is derived from an EMBL/GenBank/DDBJ whole genome shotgun (WGS) entry which is preliminary data.</text>
</comment>
<evidence type="ECO:0000256" key="4">
    <source>
        <dbReference type="ARBA" id="ARBA00022448"/>
    </source>
</evidence>
<keyword evidence="6" id="KW-0507">mRNA processing</keyword>
<dbReference type="Pfam" id="PF09405">
    <property type="entry name" value="Btz"/>
    <property type="match status" value="1"/>
</dbReference>
<dbReference type="EMBL" id="JAZDWU010000001">
    <property type="protein sequence ID" value="KAL0013918.1"/>
    <property type="molecule type" value="Genomic_DNA"/>
</dbReference>
<evidence type="ECO:0000256" key="13">
    <source>
        <dbReference type="SAM" id="MobiDB-lite"/>
    </source>
</evidence>
<feature type="compositionally biased region" description="Basic and acidic residues" evidence="13">
    <location>
        <begin position="1"/>
        <end position="10"/>
    </location>
</feature>
<keyword evidence="12" id="KW-0539">Nucleus</keyword>
<keyword evidence="11" id="KW-0508">mRNA splicing</keyword>
<dbReference type="GO" id="GO:0006397">
    <property type="term" value="P:mRNA processing"/>
    <property type="evidence" value="ECO:0007669"/>
    <property type="project" value="UniProtKB-KW"/>
</dbReference>
<feature type="region of interest" description="Disordered" evidence="13">
    <location>
        <begin position="1"/>
        <end position="107"/>
    </location>
</feature>
<keyword evidence="10" id="KW-0866">Nonsense-mediated mRNA decay</keyword>
<evidence type="ECO:0000256" key="5">
    <source>
        <dbReference type="ARBA" id="ARBA00022490"/>
    </source>
</evidence>
<dbReference type="GO" id="GO:0008380">
    <property type="term" value="P:RNA splicing"/>
    <property type="evidence" value="ECO:0007669"/>
    <property type="project" value="UniProtKB-KW"/>
</dbReference>
<dbReference type="Proteomes" id="UP001459277">
    <property type="component" value="Unassembled WGS sequence"/>
</dbReference>
<feature type="compositionally biased region" description="Acidic residues" evidence="13">
    <location>
        <begin position="69"/>
        <end position="86"/>
    </location>
</feature>
<feature type="region of interest" description="Disordered" evidence="13">
    <location>
        <begin position="329"/>
        <end position="349"/>
    </location>
</feature>
<dbReference type="GO" id="GO:0000184">
    <property type="term" value="P:nuclear-transcribed mRNA catabolic process, nonsense-mediated decay"/>
    <property type="evidence" value="ECO:0007669"/>
    <property type="project" value="UniProtKB-KW"/>
</dbReference>
<evidence type="ECO:0000313" key="16">
    <source>
        <dbReference type="Proteomes" id="UP001459277"/>
    </source>
</evidence>
<accession>A0AAW2DWJ8</accession>
<dbReference type="InterPro" id="IPR044796">
    <property type="entry name" value="MLN51_plant"/>
</dbReference>
<dbReference type="AlphaFoldDB" id="A0AAW2DWJ8"/>
<evidence type="ECO:0000256" key="11">
    <source>
        <dbReference type="ARBA" id="ARBA00023187"/>
    </source>
</evidence>
<feature type="compositionally biased region" description="Acidic residues" evidence="13">
    <location>
        <begin position="11"/>
        <end position="21"/>
    </location>
</feature>
<evidence type="ECO:0000256" key="12">
    <source>
        <dbReference type="ARBA" id="ARBA00023242"/>
    </source>
</evidence>
<evidence type="ECO:0000256" key="6">
    <source>
        <dbReference type="ARBA" id="ARBA00022664"/>
    </source>
</evidence>
<proteinExistence type="inferred from homology"/>
<keyword evidence="5" id="KW-0963">Cytoplasm</keyword>
<feature type="compositionally biased region" description="Basic and acidic residues" evidence="13">
    <location>
        <begin position="42"/>
        <end position="55"/>
    </location>
</feature>
<evidence type="ECO:0000256" key="8">
    <source>
        <dbReference type="ARBA" id="ARBA00022845"/>
    </source>
</evidence>
<evidence type="ECO:0000259" key="14">
    <source>
        <dbReference type="Pfam" id="PF09405"/>
    </source>
</evidence>
<keyword evidence="8" id="KW-0810">Translation regulation</keyword>
<dbReference type="GO" id="GO:0035145">
    <property type="term" value="C:exon-exon junction complex"/>
    <property type="evidence" value="ECO:0007669"/>
    <property type="project" value="InterPro"/>
</dbReference>
<feature type="domain" description="Btz" evidence="14">
    <location>
        <begin position="89"/>
        <end position="180"/>
    </location>
</feature>
<dbReference type="GO" id="GO:0006417">
    <property type="term" value="P:regulation of translation"/>
    <property type="evidence" value="ECO:0007669"/>
    <property type="project" value="UniProtKB-KW"/>
</dbReference>
<evidence type="ECO:0000256" key="2">
    <source>
        <dbReference type="ARBA" id="ARBA00004496"/>
    </source>
</evidence>
<protein>
    <recommendedName>
        <fullName evidence="14">Btz domain-containing protein</fullName>
    </recommendedName>
</protein>
<feature type="compositionally biased region" description="Polar residues" evidence="13">
    <location>
        <begin position="278"/>
        <end position="294"/>
    </location>
</feature>
<evidence type="ECO:0000256" key="3">
    <source>
        <dbReference type="ARBA" id="ARBA00009548"/>
    </source>
</evidence>
<feature type="region of interest" description="Disordered" evidence="13">
    <location>
        <begin position="412"/>
        <end position="435"/>
    </location>
</feature>
<comment type="similarity">
    <text evidence="3">Belongs to the CASC3 family.</text>
</comment>
<evidence type="ECO:0000256" key="7">
    <source>
        <dbReference type="ARBA" id="ARBA00022816"/>
    </source>
</evidence>
<evidence type="ECO:0000256" key="10">
    <source>
        <dbReference type="ARBA" id="ARBA00023161"/>
    </source>
</evidence>
<evidence type="ECO:0000313" key="15">
    <source>
        <dbReference type="EMBL" id="KAL0013918.1"/>
    </source>
</evidence>
<keyword evidence="9" id="KW-0694">RNA-binding</keyword>
<dbReference type="GO" id="GO:0005737">
    <property type="term" value="C:cytoplasm"/>
    <property type="evidence" value="ECO:0007669"/>
    <property type="project" value="UniProtKB-SubCell"/>
</dbReference>
<dbReference type="GO" id="GO:0051028">
    <property type="term" value="P:mRNA transport"/>
    <property type="evidence" value="ECO:0007669"/>
    <property type="project" value="UniProtKB-KW"/>
</dbReference>
<dbReference type="PANTHER" id="PTHR46837">
    <property type="entry name" value="PROTEIN MLN51 HOMOLOG"/>
    <property type="match status" value="1"/>
</dbReference>
<evidence type="ECO:0000256" key="9">
    <source>
        <dbReference type="ARBA" id="ARBA00022884"/>
    </source>
</evidence>
<keyword evidence="4" id="KW-0813">Transport</keyword>
<keyword evidence="7" id="KW-0509">mRNA transport</keyword>
<name>A0AAW2DWJ8_9ROSI</name>
<feature type="compositionally biased region" description="Polar residues" evidence="13">
    <location>
        <begin position="613"/>
        <end position="623"/>
    </location>
</feature>